<evidence type="ECO:0000256" key="2">
    <source>
        <dbReference type="SAM" id="Phobius"/>
    </source>
</evidence>
<evidence type="ECO:0000256" key="1">
    <source>
        <dbReference type="SAM" id="MobiDB-lite"/>
    </source>
</evidence>
<protein>
    <recommendedName>
        <fullName evidence="5">Transmembrane protein</fullName>
    </recommendedName>
</protein>
<dbReference type="OrthoDB" id="3353364at2759"/>
<keyword evidence="2" id="KW-0472">Membrane</keyword>
<feature type="transmembrane region" description="Helical" evidence="2">
    <location>
        <begin position="140"/>
        <end position="159"/>
    </location>
</feature>
<dbReference type="AlphaFoldDB" id="A0A9W8MX00"/>
<reference evidence="3" key="1">
    <citation type="submission" date="2022-07" db="EMBL/GenBank/DDBJ databases">
        <title>Genome Sequence of Agrocybe chaxingu.</title>
        <authorList>
            <person name="Buettner E."/>
        </authorList>
    </citation>
    <scope>NUCLEOTIDE SEQUENCE</scope>
    <source>
        <strain evidence="3">MP-N11</strain>
    </source>
</reference>
<name>A0A9W8MX00_9AGAR</name>
<feature type="region of interest" description="Disordered" evidence="1">
    <location>
        <begin position="201"/>
        <end position="229"/>
    </location>
</feature>
<keyword evidence="2" id="KW-1133">Transmembrane helix</keyword>
<gene>
    <name evidence="3" type="ORF">NLJ89_g3913</name>
</gene>
<organism evidence="3 4">
    <name type="scientific">Agrocybe chaxingu</name>
    <dbReference type="NCBI Taxonomy" id="84603"/>
    <lineage>
        <taxon>Eukaryota</taxon>
        <taxon>Fungi</taxon>
        <taxon>Dikarya</taxon>
        <taxon>Basidiomycota</taxon>
        <taxon>Agaricomycotina</taxon>
        <taxon>Agaricomycetes</taxon>
        <taxon>Agaricomycetidae</taxon>
        <taxon>Agaricales</taxon>
        <taxon>Agaricineae</taxon>
        <taxon>Strophariaceae</taxon>
        <taxon>Agrocybe</taxon>
    </lineage>
</organism>
<accession>A0A9W8MX00</accession>
<feature type="transmembrane region" description="Helical" evidence="2">
    <location>
        <begin position="34"/>
        <end position="55"/>
    </location>
</feature>
<evidence type="ECO:0000313" key="3">
    <source>
        <dbReference type="EMBL" id="KAJ3511762.1"/>
    </source>
</evidence>
<keyword evidence="2" id="KW-0812">Transmembrane</keyword>
<sequence>MLTTSLLPPYSIEFVLWEVLVILRVYALYCRSNIVLIVLSVVCVTYLIVSPISISQLGTLQQSPFEEISVVPTKWFGALVFDGGIFLLTLWRTRDYIRAADRPPLFDLLIRDGTLYYLVIFLANLVSIFLYFFVPNNLESSAMLLGVVLTSVMVSRIVLNLRAGARSSRSYMEDSQAAPTYTTKRSAIIFRAIESKVMGNLEEDVDSEDSRESDPVSTRQRDSFIRSQP</sequence>
<comment type="caution">
    <text evidence="3">The sequence shown here is derived from an EMBL/GenBank/DDBJ whole genome shotgun (WGS) entry which is preliminary data.</text>
</comment>
<proteinExistence type="predicted"/>
<feature type="transmembrane region" description="Helical" evidence="2">
    <location>
        <begin position="114"/>
        <end position="134"/>
    </location>
</feature>
<dbReference type="EMBL" id="JANKHO010000306">
    <property type="protein sequence ID" value="KAJ3511762.1"/>
    <property type="molecule type" value="Genomic_DNA"/>
</dbReference>
<feature type="transmembrane region" description="Helical" evidence="2">
    <location>
        <begin position="75"/>
        <end position="93"/>
    </location>
</feature>
<feature type="transmembrane region" description="Helical" evidence="2">
    <location>
        <begin position="6"/>
        <end position="27"/>
    </location>
</feature>
<feature type="compositionally biased region" description="Basic and acidic residues" evidence="1">
    <location>
        <begin position="208"/>
        <end position="229"/>
    </location>
</feature>
<evidence type="ECO:0000313" key="4">
    <source>
        <dbReference type="Proteomes" id="UP001148786"/>
    </source>
</evidence>
<keyword evidence="4" id="KW-1185">Reference proteome</keyword>
<dbReference type="Proteomes" id="UP001148786">
    <property type="component" value="Unassembled WGS sequence"/>
</dbReference>
<evidence type="ECO:0008006" key="5">
    <source>
        <dbReference type="Google" id="ProtNLM"/>
    </source>
</evidence>